<evidence type="ECO:0000313" key="2">
    <source>
        <dbReference type="EMBL" id="CDH51165.1"/>
    </source>
</evidence>
<proteinExistence type="predicted"/>
<comment type="caution">
    <text evidence="2">The sequence shown here is derived from an EMBL/GenBank/DDBJ whole genome shotgun (WGS) entry which is preliminary data.</text>
</comment>
<feature type="transmembrane region" description="Helical" evidence="1">
    <location>
        <begin position="48"/>
        <end position="75"/>
    </location>
</feature>
<reference evidence="2" key="1">
    <citation type="submission" date="2013-08" db="EMBL/GenBank/DDBJ databases">
        <title>Gene expansion shapes genome architecture in the human pathogen Lichtheimia corymbifera: an evolutionary genomics analysis in the ancient terrestrial Mucorales (Mucoromycotina).</title>
        <authorList>
            <person name="Schwartze V.U."/>
            <person name="Winter S."/>
            <person name="Shelest E."/>
            <person name="Marcet-Houben M."/>
            <person name="Horn F."/>
            <person name="Wehner S."/>
            <person name="Hoffmann K."/>
            <person name="Riege K."/>
            <person name="Sammeth M."/>
            <person name="Nowrousian M."/>
            <person name="Valiante V."/>
            <person name="Linde J."/>
            <person name="Jacobsen I.D."/>
            <person name="Marz M."/>
            <person name="Brakhage A.A."/>
            <person name="Gabaldon T."/>
            <person name="Bocker S."/>
            <person name="Voigt K."/>
        </authorList>
    </citation>
    <scope>NUCLEOTIDE SEQUENCE [LARGE SCALE GENOMIC DNA]</scope>
    <source>
        <strain evidence="2">FSU 9682</strain>
    </source>
</reference>
<dbReference type="InterPro" id="IPR019365">
    <property type="entry name" value="TVP18/Ca-channel_flower"/>
</dbReference>
<dbReference type="EMBL" id="CBTN010000008">
    <property type="protein sequence ID" value="CDH51165.1"/>
    <property type="molecule type" value="Genomic_DNA"/>
</dbReference>
<dbReference type="Pfam" id="PF10233">
    <property type="entry name" value="Cg6151-P"/>
    <property type="match status" value="1"/>
</dbReference>
<organism evidence="2 3">
    <name type="scientific">Lichtheimia corymbifera JMRC:FSU:9682</name>
    <dbReference type="NCBI Taxonomy" id="1263082"/>
    <lineage>
        <taxon>Eukaryota</taxon>
        <taxon>Fungi</taxon>
        <taxon>Fungi incertae sedis</taxon>
        <taxon>Mucoromycota</taxon>
        <taxon>Mucoromycotina</taxon>
        <taxon>Mucoromycetes</taxon>
        <taxon>Mucorales</taxon>
        <taxon>Lichtheimiaceae</taxon>
        <taxon>Lichtheimia</taxon>
    </lineage>
</organism>
<dbReference type="VEuPathDB" id="FungiDB:LCOR_02811.1"/>
<keyword evidence="3" id="KW-1185">Reference proteome</keyword>
<keyword evidence="1" id="KW-0812">Transmembrane</keyword>
<gene>
    <name evidence="2" type="ORF">LCOR_02811.1</name>
</gene>
<keyword evidence="1" id="KW-0472">Membrane</keyword>
<dbReference type="AlphaFoldDB" id="A0A068RN65"/>
<sequence length="143" mass="15788">MILDVAIAKTTTLLDSFDNNAASVMIPTFIWANQCTCCNANSSEPVLIALGVVSLLSNIPFAIIGWVFAFILVFVEVPLCTKFCPTSPKFDNFVARFENSYLRAALYLDGDCYVLVNHCQYHILGSTCCDLIVCFHLLCHCSC</sequence>
<dbReference type="OrthoDB" id="5591789at2759"/>
<evidence type="ECO:0000256" key="1">
    <source>
        <dbReference type="SAM" id="Phobius"/>
    </source>
</evidence>
<accession>A0A068RN65</accession>
<dbReference type="GO" id="GO:0016020">
    <property type="term" value="C:membrane"/>
    <property type="evidence" value="ECO:0007669"/>
    <property type="project" value="InterPro"/>
</dbReference>
<name>A0A068RN65_9FUNG</name>
<evidence type="ECO:0000313" key="3">
    <source>
        <dbReference type="Proteomes" id="UP000027586"/>
    </source>
</evidence>
<keyword evidence="1" id="KW-1133">Transmembrane helix</keyword>
<dbReference type="SMART" id="SM01077">
    <property type="entry name" value="Cg6151-P"/>
    <property type="match status" value="1"/>
</dbReference>
<protein>
    <submittedName>
        <fullName evidence="2">Golgi apparatus membrane protein tvp18</fullName>
    </submittedName>
</protein>
<dbReference type="Proteomes" id="UP000027586">
    <property type="component" value="Unassembled WGS sequence"/>
</dbReference>